<dbReference type="Proteomes" id="UP000682843">
    <property type="component" value="Chromosome"/>
</dbReference>
<dbReference type="SUPFAM" id="SSF52172">
    <property type="entry name" value="CheY-like"/>
    <property type="match status" value="1"/>
</dbReference>
<keyword evidence="3" id="KW-1185">Reference proteome</keyword>
<feature type="transmembrane region" description="Helical" evidence="1">
    <location>
        <begin position="20"/>
        <end position="44"/>
    </location>
</feature>
<dbReference type="Gene3D" id="3.40.50.2300">
    <property type="match status" value="1"/>
</dbReference>
<evidence type="ECO:0000313" key="3">
    <source>
        <dbReference type="Proteomes" id="UP000682843"/>
    </source>
</evidence>
<organism evidence="2 3">
    <name type="scientific">Tardiphaga alba</name>
    <dbReference type="NCBI Taxonomy" id="340268"/>
    <lineage>
        <taxon>Bacteria</taxon>
        <taxon>Pseudomonadati</taxon>
        <taxon>Pseudomonadota</taxon>
        <taxon>Alphaproteobacteria</taxon>
        <taxon>Hyphomicrobiales</taxon>
        <taxon>Nitrobacteraceae</taxon>
        <taxon>Tardiphaga</taxon>
    </lineage>
</organism>
<dbReference type="CDD" id="cd00156">
    <property type="entry name" value="REC"/>
    <property type="match status" value="1"/>
</dbReference>
<keyword evidence="1" id="KW-0472">Membrane</keyword>
<protein>
    <submittedName>
        <fullName evidence="2">Response regulator</fullName>
    </submittedName>
</protein>
<keyword evidence="1" id="KW-0812">Transmembrane</keyword>
<dbReference type="RefSeq" id="WP_211911736.1">
    <property type="nucleotide sequence ID" value="NZ_CP036498.1"/>
</dbReference>
<evidence type="ECO:0000256" key="1">
    <source>
        <dbReference type="SAM" id="Phobius"/>
    </source>
</evidence>
<reference evidence="2 3" key="1">
    <citation type="submission" date="2019-02" db="EMBL/GenBank/DDBJ databases">
        <title>Emended description of the genus Rhodopseudomonas and description of Rhodopseudomonas albus sp. nov., a non-phototrophic, heavy-metal-tolerant bacterium isolated from garden soil.</title>
        <authorList>
            <person name="Bao Z."/>
            <person name="Cao W.W."/>
            <person name="Sato Y."/>
            <person name="Nishizawa T."/>
            <person name="Zhao J."/>
            <person name="Guo Y."/>
            <person name="Ohta H."/>
        </authorList>
    </citation>
    <scope>NUCLEOTIDE SEQUENCE [LARGE SCALE GENOMIC DNA]</scope>
    <source>
        <strain evidence="2 3">SK50-23</strain>
    </source>
</reference>
<proteinExistence type="predicted"/>
<dbReference type="EMBL" id="CP036498">
    <property type="protein sequence ID" value="QUS38200.1"/>
    <property type="molecule type" value="Genomic_DNA"/>
</dbReference>
<accession>A0ABX8A706</accession>
<gene>
    <name evidence="2" type="ORF">RPMA_04555</name>
</gene>
<feature type="transmembrane region" description="Helical" evidence="1">
    <location>
        <begin position="50"/>
        <end position="71"/>
    </location>
</feature>
<evidence type="ECO:0000313" key="2">
    <source>
        <dbReference type="EMBL" id="QUS38200.1"/>
    </source>
</evidence>
<name>A0ABX8A706_9BRAD</name>
<dbReference type="InterPro" id="IPR011006">
    <property type="entry name" value="CheY-like_superfamily"/>
</dbReference>
<sequence>MSDQLQNFGGTAKSLARSPLGIIALFIVLVYGFASLTTIFAASFTPFERMPLICFLVVFPVLVLAVFAWLVSHHYEKLFGPGDFRDEQNYVKMRMAVVASLTAATTKSDAVSPAELGQIVETAQAIRPSRSRSGNGRKNHILWVDDRPQNNVYERQAFEAVGLQFTLALSTDQALEQLSSKKYAAIISDMGRKEGPREGYVLLDRLRTEGDLTPLFFYASSNEPEHKKETLRHGGQGCTNNAQELFEMVTKAIVMGQS</sequence>
<keyword evidence="1" id="KW-1133">Transmembrane helix</keyword>